<dbReference type="OrthoDB" id="6156546at2759"/>
<sequence length="174" mass="19631">MQNTGTLSAHQNVTEKENYAKRVFDSIPTYISTRWQQQKEELLNSESDTSTTLRNNRCRRKTFAVYSTCILLLVLSCLVNVIGALDSSSSSLSNVNYYDNSTNYTRTLLDEIDDIPLLSTYLDDINDIENLTLIAGARRQPIYQNEFAVHILGGIEKANEVAKKYGFTNMGQVS</sequence>
<dbReference type="InterPro" id="IPR032815">
    <property type="entry name" value="S8_pro-domain"/>
</dbReference>
<evidence type="ECO:0000256" key="1">
    <source>
        <dbReference type="SAM" id="Phobius"/>
    </source>
</evidence>
<dbReference type="Pfam" id="PF16470">
    <property type="entry name" value="S8_pro-domain"/>
    <property type="match status" value="1"/>
</dbReference>
<dbReference type="EMBL" id="JADBJN010000001">
    <property type="protein sequence ID" value="KAG5680511.1"/>
    <property type="molecule type" value="Genomic_DNA"/>
</dbReference>
<evidence type="ECO:0000313" key="4">
    <source>
        <dbReference type="Proteomes" id="UP001107558"/>
    </source>
</evidence>
<keyword evidence="1" id="KW-0472">Membrane</keyword>
<dbReference type="Gene3D" id="3.30.70.850">
    <property type="entry name" value="Peptidase S8, pro-domain"/>
    <property type="match status" value="1"/>
</dbReference>
<proteinExistence type="predicted"/>
<accession>A0A9J6CF14</accession>
<dbReference type="SUPFAM" id="SSF54897">
    <property type="entry name" value="Protease propeptides/inhibitors"/>
    <property type="match status" value="1"/>
</dbReference>
<name>A0A9J6CF14_POLVA</name>
<protein>
    <recommendedName>
        <fullName evidence="2">Peptidase S8 pro-domain domain-containing protein</fullName>
    </recommendedName>
</protein>
<comment type="caution">
    <text evidence="3">The sequence shown here is derived from an EMBL/GenBank/DDBJ whole genome shotgun (WGS) entry which is preliminary data.</text>
</comment>
<feature type="domain" description="Peptidase S8 pro-domain" evidence="2">
    <location>
        <begin position="146"/>
        <end position="173"/>
    </location>
</feature>
<gene>
    <name evidence="3" type="ORF">PVAND_010018</name>
</gene>
<dbReference type="InterPro" id="IPR038466">
    <property type="entry name" value="S8_pro-domain_sf"/>
</dbReference>
<evidence type="ECO:0000259" key="2">
    <source>
        <dbReference type="Pfam" id="PF16470"/>
    </source>
</evidence>
<evidence type="ECO:0000313" key="3">
    <source>
        <dbReference type="EMBL" id="KAG5680511.1"/>
    </source>
</evidence>
<reference evidence="3" key="1">
    <citation type="submission" date="2021-03" db="EMBL/GenBank/DDBJ databases">
        <title>Chromosome level genome of the anhydrobiotic midge Polypedilum vanderplanki.</title>
        <authorList>
            <person name="Yoshida Y."/>
            <person name="Kikawada T."/>
            <person name="Gusev O."/>
        </authorList>
    </citation>
    <scope>NUCLEOTIDE SEQUENCE</scope>
    <source>
        <strain evidence="3">NIAS01</strain>
        <tissue evidence="3">Whole body or cell culture</tissue>
    </source>
</reference>
<keyword evidence="1" id="KW-0812">Transmembrane</keyword>
<feature type="transmembrane region" description="Helical" evidence="1">
    <location>
        <begin position="63"/>
        <end position="85"/>
    </location>
</feature>
<organism evidence="3 4">
    <name type="scientific">Polypedilum vanderplanki</name>
    <name type="common">Sleeping chironomid midge</name>
    <dbReference type="NCBI Taxonomy" id="319348"/>
    <lineage>
        <taxon>Eukaryota</taxon>
        <taxon>Metazoa</taxon>
        <taxon>Ecdysozoa</taxon>
        <taxon>Arthropoda</taxon>
        <taxon>Hexapoda</taxon>
        <taxon>Insecta</taxon>
        <taxon>Pterygota</taxon>
        <taxon>Neoptera</taxon>
        <taxon>Endopterygota</taxon>
        <taxon>Diptera</taxon>
        <taxon>Nematocera</taxon>
        <taxon>Chironomoidea</taxon>
        <taxon>Chironomidae</taxon>
        <taxon>Chironominae</taxon>
        <taxon>Polypedilum</taxon>
        <taxon>Polypedilum</taxon>
    </lineage>
</organism>
<dbReference type="AlphaFoldDB" id="A0A9J6CF14"/>
<dbReference type="Proteomes" id="UP001107558">
    <property type="component" value="Chromosome 1"/>
</dbReference>
<keyword evidence="1" id="KW-1133">Transmembrane helix</keyword>
<keyword evidence="4" id="KW-1185">Reference proteome</keyword>